<accession>A0A9P8VWH9</accession>
<name>A0A9P8VWH9_9HYPO</name>
<dbReference type="AlphaFoldDB" id="A0A9P8VWH9"/>
<protein>
    <submittedName>
        <fullName evidence="1">Uncharacterized protein</fullName>
    </submittedName>
</protein>
<keyword evidence="2" id="KW-1185">Reference proteome</keyword>
<comment type="caution">
    <text evidence="1">The sequence shown here is derived from an EMBL/GenBank/DDBJ whole genome shotgun (WGS) entry which is preliminary data.</text>
</comment>
<dbReference type="OrthoDB" id="10252171at2759"/>
<dbReference type="EMBL" id="JAGPYM010000025">
    <property type="protein sequence ID" value="KAH6880803.1"/>
    <property type="molecule type" value="Genomic_DNA"/>
</dbReference>
<organism evidence="1 2">
    <name type="scientific">Thelonectria olida</name>
    <dbReference type="NCBI Taxonomy" id="1576542"/>
    <lineage>
        <taxon>Eukaryota</taxon>
        <taxon>Fungi</taxon>
        <taxon>Dikarya</taxon>
        <taxon>Ascomycota</taxon>
        <taxon>Pezizomycotina</taxon>
        <taxon>Sordariomycetes</taxon>
        <taxon>Hypocreomycetidae</taxon>
        <taxon>Hypocreales</taxon>
        <taxon>Nectriaceae</taxon>
        <taxon>Thelonectria</taxon>
    </lineage>
</organism>
<gene>
    <name evidence="1" type="ORF">B0T10DRAFT_411713</name>
</gene>
<reference evidence="1 2" key="1">
    <citation type="journal article" date="2021" name="Nat. Commun.">
        <title>Genetic determinants of endophytism in the Arabidopsis root mycobiome.</title>
        <authorList>
            <person name="Mesny F."/>
            <person name="Miyauchi S."/>
            <person name="Thiergart T."/>
            <person name="Pickel B."/>
            <person name="Atanasova L."/>
            <person name="Karlsson M."/>
            <person name="Huettel B."/>
            <person name="Barry K.W."/>
            <person name="Haridas S."/>
            <person name="Chen C."/>
            <person name="Bauer D."/>
            <person name="Andreopoulos W."/>
            <person name="Pangilinan J."/>
            <person name="LaButti K."/>
            <person name="Riley R."/>
            <person name="Lipzen A."/>
            <person name="Clum A."/>
            <person name="Drula E."/>
            <person name="Henrissat B."/>
            <person name="Kohler A."/>
            <person name="Grigoriev I.V."/>
            <person name="Martin F.M."/>
            <person name="Hacquard S."/>
        </authorList>
    </citation>
    <scope>NUCLEOTIDE SEQUENCE [LARGE SCALE GENOMIC DNA]</scope>
    <source>
        <strain evidence="1 2">MPI-CAGE-CH-0241</strain>
    </source>
</reference>
<sequence>MDPLSIAGSSAALRASCYELVTFTNQLSQEGVPDEDSTIAGLGWDLHYASQTLDEINLTWRSSSSVFMIHPSAGLGMWPNVQNNLHSTASTLQGLKEKMLPVMNSGRRGGLMGLGAKAWALGRQIKAISNYRRRVQAHHMALKVAAGMMRMSV</sequence>
<evidence type="ECO:0000313" key="2">
    <source>
        <dbReference type="Proteomes" id="UP000777438"/>
    </source>
</evidence>
<dbReference type="Proteomes" id="UP000777438">
    <property type="component" value="Unassembled WGS sequence"/>
</dbReference>
<proteinExistence type="predicted"/>
<evidence type="ECO:0000313" key="1">
    <source>
        <dbReference type="EMBL" id="KAH6880803.1"/>
    </source>
</evidence>